<sequence>MSMWAWILLASLAAYATKLSGYLVPARWLESPRMTRVAGTLTIGLLASLTAMNTFSAGQGLAVDARVLALLASGIALWLRVPFLGVVVVGAGTAALARLAGIG</sequence>
<keyword evidence="1" id="KW-1133">Transmembrane helix</keyword>
<evidence type="ECO:0000313" key="3">
    <source>
        <dbReference type="Proteomes" id="UP000030003"/>
    </source>
</evidence>
<dbReference type="EMBL" id="AVBH01000025">
    <property type="protein sequence ID" value="KGO99251.1"/>
    <property type="molecule type" value="Genomic_DNA"/>
</dbReference>
<comment type="caution">
    <text evidence="2">The sequence shown here is derived from an EMBL/GenBank/DDBJ whole genome shotgun (WGS) entry which is preliminary data.</text>
</comment>
<evidence type="ECO:0000256" key="1">
    <source>
        <dbReference type="SAM" id="Phobius"/>
    </source>
</evidence>
<evidence type="ECO:0000313" key="2">
    <source>
        <dbReference type="EMBL" id="KGO99251.1"/>
    </source>
</evidence>
<dbReference type="Proteomes" id="UP000030003">
    <property type="component" value="Unassembled WGS sequence"/>
</dbReference>
<dbReference type="OrthoDB" id="8797098at2"/>
<dbReference type="InterPro" id="IPR008407">
    <property type="entry name" value="Brnchd-chn_aa_trnsp_AzlD"/>
</dbReference>
<keyword evidence="3" id="KW-1185">Reference proteome</keyword>
<dbReference type="Pfam" id="PF05437">
    <property type="entry name" value="AzlD"/>
    <property type="match status" value="1"/>
</dbReference>
<proteinExistence type="predicted"/>
<protein>
    <submittedName>
        <fullName evidence="2">Branched-chain amino acid transporter AzlD</fullName>
    </submittedName>
</protein>
<organism evidence="2 3">
    <name type="scientific">Lysobacter defluvii IMMIB APB-9 = DSM 18482</name>
    <dbReference type="NCBI Taxonomy" id="1385515"/>
    <lineage>
        <taxon>Bacteria</taxon>
        <taxon>Pseudomonadati</taxon>
        <taxon>Pseudomonadota</taxon>
        <taxon>Gammaproteobacteria</taxon>
        <taxon>Lysobacterales</taxon>
        <taxon>Lysobacteraceae</taxon>
        <taxon>Novilysobacter</taxon>
    </lineage>
</organism>
<keyword evidence="1" id="KW-0472">Membrane</keyword>
<keyword evidence="1" id="KW-0812">Transmembrane</keyword>
<gene>
    <name evidence="2" type="ORF">N791_05795</name>
</gene>
<feature type="transmembrane region" description="Helical" evidence="1">
    <location>
        <begin position="37"/>
        <end position="55"/>
    </location>
</feature>
<accession>A0A0A0MBV9</accession>
<name>A0A0A0MBV9_9GAMM</name>
<dbReference type="RefSeq" id="WP_027069660.1">
    <property type="nucleotide sequence ID" value="NZ_AUHT01000006.1"/>
</dbReference>
<dbReference type="STRING" id="1385515.GCA_000423325_01263"/>
<dbReference type="AlphaFoldDB" id="A0A0A0MBV9"/>
<reference evidence="2 3" key="1">
    <citation type="submission" date="2013-08" db="EMBL/GenBank/DDBJ databases">
        <title>Genomic analysis of Lysobacter defluvii.</title>
        <authorList>
            <person name="Wang Q."/>
            <person name="Wang G."/>
        </authorList>
    </citation>
    <scope>NUCLEOTIDE SEQUENCE [LARGE SCALE GENOMIC DNA]</scope>
    <source>
        <strain evidence="2 3">IMMIB APB-9</strain>
    </source>
</reference>
<feature type="transmembrane region" description="Helical" evidence="1">
    <location>
        <begin position="67"/>
        <end position="97"/>
    </location>
</feature>
<dbReference type="eggNOG" id="ENOG5032Z1K">
    <property type="taxonomic scope" value="Bacteria"/>
</dbReference>